<proteinExistence type="inferred from homology"/>
<comment type="similarity">
    <text evidence="1">Belongs to the membrane fusion protein (MFP) (TC 8.A.1) family.</text>
</comment>
<feature type="domain" description="Lipoyl-binding" evidence="3">
    <location>
        <begin position="68"/>
        <end position="130"/>
    </location>
</feature>
<dbReference type="PANTHER" id="PTHR30469">
    <property type="entry name" value="MULTIDRUG RESISTANCE PROTEIN MDTA"/>
    <property type="match status" value="1"/>
</dbReference>
<feature type="signal peptide" evidence="2">
    <location>
        <begin position="1"/>
        <end position="21"/>
    </location>
</feature>
<evidence type="ECO:0000313" key="6">
    <source>
        <dbReference type="Proteomes" id="UP000198642"/>
    </source>
</evidence>
<evidence type="ECO:0000256" key="1">
    <source>
        <dbReference type="ARBA" id="ARBA00009477"/>
    </source>
</evidence>
<dbReference type="InterPro" id="IPR058637">
    <property type="entry name" value="YknX-like_C"/>
</dbReference>
<dbReference type="AlphaFoldDB" id="A0A1I0ZR89"/>
<dbReference type="InterPro" id="IPR000089">
    <property type="entry name" value="Biotin_lipoyl"/>
</dbReference>
<accession>A0A1I0ZR89</accession>
<evidence type="ECO:0000259" key="3">
    <source>
        <dbReference type="Pfam" id="PF00364"/>
    </source>
</evidence>
<dbReference type="PANTHER" id="PTHR30469:SF20">
    <property type="entry name" value="EFFLUX RND TRANSPORTER PERIPLASMIC ADAPTOR SUBUNIT"/>
    <property type="match status" value="1"/>
</dbReference>
<dbReference type="EMBL" id="FOJW01000012">
    <property type="protein sequence ID" value="SFB26970.1"/>
    <property type="molecule type" value="Genomic_DNA"/>
</dbReference>
<dbReference type="RefSeq" id="WP_090239737.1">
    <property type="nucleotide sequence ID" value="NZ_FOJW01000012.1"/>
</dbReference>
<dbReference type="GO" id="GO:1990281">
    <property type="term" value="C:efflux pump complex"/>
    <property type="evidence" value="ECO:0007669"/>
    <property type="project" value="TreeGrafter"/>
</dbReference>
<evidence type="ECO:0000259" key="4">
    <source>
        <dbReference type="Pfam" id="PF25989"/>
    </source>
</evidence>
<dbReference type="InterPro" id="IPR011053">
    <property type="entry name" value="Single_hybrid_motif"/>
</dbReference>
<dbReference type="Gene3D" id="2.40.50.100">
    <property type="match status" value="1"/>
</dbReference>
<organism evidence="5 6">
    <name type="scientific">Lentibacillus halodurans</name>
    <dbReference type="NCBI Taxonomy" id="237679"/>
    <lineage>
        <taxon>Bacteria</taxon>
        <taxon>Bacillati</taxon>
        <taxon>Bacillota</taxon>
        <taxon>Bacilli</taxon>
        <taxon>Bacillales</taxon>
        <taxon>Bacillaceae</taxon>
        <taxon>Lentibacillus</taxon>
    </lineage>
</organism>
<protein>
    <submittedName>
        <fullName evidence="5">RND family efflux transporter, MFP subunit</fullName>
    </submittedName>
</protein>
<keyword evidence="2" id="KW-0732">Signal</keyword>
<dbReference type="Pfam" id="PF25989">
    <property type="entry name" value="YknX_C"/>
    <property type="match status" value="1"/>
</dbReference>
<feature type="chain" id="PRO_5011554611" evidence="2">
    <location>
        <begin position="22"/>
        <end position="290"/>
    </location>
</feature>
<reference evidence="5 6" key="1">
    <citation type="submission" date="2016-10" db="EMBL/GenBank/DDBJ databases">
        <authorList>
            <person name="de Groot N.N."/>
        </authorList>
    </citation>
    <scope>NUCLEOTIDE SEQUENCE [LARGE SCALE GENOMIC DNA]</scope>
    <source>
        <strain evidence="5 6">CGMCC 1.3702</strain>
    </source>
</reference>
<sequence length="290" mass="31506">MRKLFLSIAALMLIGILAACNQDEESNDEQEEQVVSVEIEEVTAGDLVIEKSLYGRTEPDSTTPVMVQNPGEVTELEVENGDTVEEDDHLATIQTAAGNQNIYASTAGDITKLTADEDAMVSNEEPLMVIADFNPMTLTFSVVTETLDLLETGDTYPVTMNGQEYEAEITAISTMPDDTGLYPVEATVDNEDDNILSGAIAVMDIPENRIEDTVLLPTEAVVTENDETFVYVVEDNQAVRKDITIQETQSEETAVEGDVQEGDQVVVNGLLTLSEGMNVNVVQGQEEDNS</sequence>
<dbReference type="SUPFAM" id="SSF51230">
    <property type="entry name" value="Single hybrid motif"/>
    <property type="match status" value="1"/>
</dbReference>
<dbReference type="Gene3D" id="2.40.420.20">
    <property type="match status" value="1"/>
</dbReference>
<dbReference type="PROSITE" id="PS51257">
    <property type="entry name" value="PROKAR_LIPOPROTEIN"/>
    <property type="match status" value="1"/>
</dbReference>
<dbReference type="Proteomes" id="UP000198642">
    <property type="component" value="Unassembled WGS sequence"/>
</dbReference>
<dbReference type="Pfam" id="PF00364">
    <property type="entry name" value="Biotin_lipoyl"/>
    <property type="match status" value="1"/>
</dbReference>
<keyword evidence="6" id="KW-1185">Reference proteome</keyword>
<dbReference type="OrthoDB" id="2456449at2"/>
<dbReference type="NCBIfam" id="TIGR01730">
    <property type="entry name" value="RND_mfp"/>
    <property type="match status" value="1"/>
</dbReference>
<dbReference type="GO" id="GO:0015562">
    <property type="term" value="F:efflux transmembrane transporter activity"/>
    <property type="evidence" value="ECO:0007669"/>
    <property type="project" value="TreeGrafter"/>
</dbReference>
<evidence type="ECO:0000256" key="2">
    <source>
        <dbReference type="SAM" id="SignalP"/>
    </source>
</evidence>
<name>A0A1I0ZR89_9BACI</name>
<feature type="domain" description="YknX-like C-terminal permuted SH3-like" evidence="4">
    <location>
        <begin position="216"/>
        <end position="281"/>
    </location>
</feature>
<dbReference type="STRING" id="237679.SAMN04488072_11279"/>
<evidence type="ECO:0000313" key="5">
    <source>
        <dbReference type="EMBL" id="SFB26970.1"/>
    </source>
</evidence>
<gene>
    <name evidence="5" type="ORF">SAMN04488072_11279</name>
</gene>
<dbReference type="InterPro" id="IPR006143">
    <property type="entry name" value="RND_pump_MFP"/>
</dbReference>